<keyword evidence="2" id="KW-1185">Reference proteome</keyword>
<reference evidence="1 2" key="1">
    <citation type="submission" date="2018-10" db="EMBL/GenBank/DDBJ databases">
        <authorList>
            <person name="Zhang X."/>
        </authorList>
    </citation>
    <scope>NUCLEOTIDE SEQUENCE [LARGE SCALE GENOMIC DNA]</scope>
    <source>
        <strain evidence="1 2">SK-G1</strain>
    </source>
</reference>
<organism evidence="1 2">
    <name type="scientific">Biomaibacter acetigenes</name>
    <dbReference type="NCBI Taxonomy" id="2316383"/>
    <lineage>
        <taxon>Bacteria</taxon>
        <taxon>Bacillati</taxon>
        <taxon>Bacillota</taxon>
        <taxon>Clostridia</taxon>
        <taxon>Thermosediminibacterales</taxon>
        <taxon>Tepidanaerobacteraceae</taxon>
        <taxon>Biomaibacter</taxon>
    </lineage>
</organism>
<sequence>MISAAGKGTRLAGHHECNLEKWYDENRRNFNHMDAFVKLEETHRSFTRPEICWQNNAVLKTLKEWYPHLLIYLQAFIEL</sequence>
<dbReference type="KEGG" id="bacg:D2962_01630"/>
<gene>
    <name evidence="1" type="ORF">D2962_01630</name>
</gene>
<evidence type="ECO:0000313" key="1">
    <source>
        <dbReference type="EMBL" id="AYO29483.1"/>
    </source>
</evidence>
<evidence type="ECO:0000313" key="2">
    <source>
        <dbReference type="Proteomes" id="UP000280960"/>
    </source>
</evidence>
<dbReference type="EMBL" id="CP033169">
    <property type="protein sequence ID" value="AYO29483.1"/>
    <property type="molecule type" value="Genomic_DNA"/>
</dbReference>
<dbReference type="Proteomes" id="UP000280960">
    <property type="component" value="Chromosome"/>
</dbReference>
<accession>A0A3G2R204</accession>
<proteinExistence type="predicted"/>
<dbReference type="AlphaFoldDB" id="A0A3G2R204"/>
<name>A0A3G2R204_9FIRM</name>
<protein>
    <submittedName>
        <fullName evidence="1">Uncharacterized protein</fullName>
    </submittedName>
</protein>